<gene>
    <name evidence="2" type="ORF">NO357_05260</name>
</gene>
<dbReference type="Proteomes" id="UP001226762">
    <property type="component" value="Unassembled WGS sequence"/>
</dbReference>
<keyword evidence="1" id="KW-0812">Transmembrane</keyword>
<feature type="transmembrane region" description="Helical" evidence="1">
    <location>
        <begin position="6"/>
        <end position="25"/>
    </location>
</feature>
<proteinExistence type="predicted"/>
<keyword evidence="1" id="KW-1133">Transmembrane helix</keyword>
<name>A0AAE3WCT2_9RHOB</name>
<dbReference type="EMBL" id="JANHAX010000001">
    <property type="protein sequence ID" value="MDQ2089305.1"/>
    <property type="molecule type" value="Genomic_DNA"/>
</dbReference>
<evidence type="ECO:0000313" key="2">
    <source>
        <dbReference type="EMBL" id="MDQ2089305.1"/>
    </source>
</evidence>
<feature type="transmembrane region" description="Helical" evidence="1">
    <location>
        <begin position="32"/>
        <end position="54"/>
    </location>
</feature>
<keyword evidence="1" id="KW-0472">Membrane</keyword>
<feature type="transmembrane region" description="Helical" evidence="1">
    <location>
        <begin position="82"/>
        <end position="104"/>
    </location>
</feature>
<reference evidence="2" key="2">
    <citation type="submission" date="2023-02" db="EMBL/GenBank/DDBJ databases">
        <title>'Rhodoalgimonas zhirmunskyi' gen. nov., isolated from a red alga.</title>
        <authorList>
            <person name="Nedashkovskaya O.I."/>
            <person name="Otstavnykh N.Y."/>
            <person name="Bystritskaya E.P."/>
            <person name="Balabanova L.A."/>
            <person name="Isaeva M.P."/>
        </authorList>
    </citation>
    <scope>NUCLEOTIDE SEQUENCE</scope>
    <source>
        <strain evidence="2">KCTC 52189</strain>
    </source>
</reference>
<accession>A0AAE3WCT2</accession>
<organism evidence="2 3">
    <name type="scientific">Marimonas arenosa</name>
    <dbReference type="NCBI Taxonomy" id="1795305"/>
    <lineage>
        <taxon>Bacteria</taxon>
        <taxon>Pseudomonadati</taxon>
        <taxon>Pseudomonadota</taxon>
        <taxon>Alphaproteobacteria</taxon>
        <taxon>Rhodobacterales</taxon>
        <taxon>Paracoccaceae</taxon>
        <taxon>Marimonas</taxon>
    </lineage>
</organism>
<dbReference type="AlphaFoldDB" id="A0AAE3WCT2"/>
<sequence length="115" mass="12278">MINDLLMSFFFGMPAIVAVLTARNLKNPMPRAIIFWGGLIAVVCVAMVVVPMVACDGHLMKPYKSCIGGDGIASLFNRMAPAILGAAKLYILVGIPLAVLAYVIELVQNRSARTA</sequence>
<evidence type="ECO:0000256" key="1">
    <source>
        <dbReference type="SAM" id="Phobius"/>
    </source>
</evidence>
<evidence type="ECO:0000313" key="3">
    <source>
        <dbReference type="Proteomes" id="UP001226762"/>
    </source>
</evidence>
<keyword evidence="3" id="KW-1185">Reference proteome</keyword>
<protein>
    <submittedName>
        <fullName evidence="2">Uncharacterized protein</fullName>
    </submittedName>
</protein>
<comment type="caution">
    <text evidence="2">The sequence shown here is derived from an EMBL/GenBank/DDBJ whole genome shotgun (WGS) entry which is preliminary data.</text>
</comment>
<dbReference type="RefSeq" id="WP_306734553.1">
    <property type="nucleotide sequence ID" value="NZ_JANHAX010000001.1"/>
</dbReference>
<reference evidence="2" key="1">
    <citation type="submission" date="2022-07" db="EMBL/GenBank/DDBJ databases">
        <authorList>
            <person name="Otstavnykh N."/>
            <person name="Isaeva M."/>
            <person name="Bystritskaya E."/>
        </authorList>
    </citation>
    <scope>NUCLEOTIDE SEQUENCE</scope>
    <source>
        <strain evidence="2">KCTC 52189</strain>
    </source>
</reference>